<keyword evidence="1" id="KW-0812">Transmembrane</keyword>
<sequence>MTIERRPDGALVFFMHVPLWTSLVVLAMCLGFGCVFAYGLFFEDTTSVRYRGIDAGFSLDPWVWKALFLVGTLGMLAPAVVITLGLLRGGKPHVRMDERRLTLGGRPIASDVSVRWDDIASTERYRIQHAAAIKVRARQGKNIHLSAHTFPVKGEFETLCHEIETRVGRLGRVQA</sequence>
<evidence type="ECO:0000256" key="1">
    <source>
        <dbReference type="SAM" id="Phobius"/>
    </source>
</evidence>
<dbReference type="Proteomes" id="UP000444185">
    <property type="component" value="Unassembled WGS sequence"/>
</dbReference>
<evidence type="ECO:0000313" key="3">
    <source>
        <dbReference type="Proteomes" id="UP000444185"/>
    </source>
</evidence>
<keyword evidence="1" id="KW-1133">Transmembrane helix</keyword>
<dbReference type="AlphaFoldDB" id="A0A844XYT0"/>
<organism evidence="2 3">
    <name type="scientific">Qipengyuania gaetbuli</name>
    <dbReference type="NCBI Taxonomy" id="266952"/>
    <lineage>
        <taxon>Bacteria</taxon>
        <taxon>Pseudomonadati</taxon>
        <taxon>Pseudomonadota</taxon>
        <taxon>Alphaproteobacteria</taxon>
        <taxon>Sphingomonadales</taxon>
        <taxon>Erythrobacteraceae</taxon>
        <taxon>Qipengyuania</taxon>
    </lineage>
</organism>
<dbReference type="RefSeq" id="WP_160606930.1">
    <property type="nucleotide sequence ID" value="NZ_WTYF01000004.1"/>
</dbReference>
<accession>A0A844XYT0</accession>
<feature type="transmembrane region" description="Helical" evidence="1">
    <location>
        <begin position="12"/>
        <end position="42"/>
    </location>
</feature>
<keyword evidence="1" id="KW-0472">Membrane</keyword>
<protein>
    <submittedName>
        <fullName evidence="2">Uncharacterized protein</fullName>
    </submittedName>
</protein>
<evidence type="ECO:0000313" key="2">
    <source>
        <dbReference type="EMBL" id="MXO50347.1"/>
    </source>
</evidence>
<dbReference type="PROSITE" id="PS51257">
    <property type="entry name" value="PROKAR_LIPOPROTEIN"/>
    <property type="match status" value="1"/>
</dbReference>
<dbReference type="EMBL" id="WTYF01000004">
    <property type="protein sequence ID" value="MXO50347.1"/>
    <property type="molecule type" value="Genomic_DNA"/>
</dbReference>
<name>A0A844XYT0_9SPHN</name>
<comment type="caution">
    <text evidence="2">The sequence shown here is derived from an EMBL/GenBank/DDBJ whole genome shotgun (WGS) entry which is preliminary data.</text>
</comment>
<feature type="transmembrane region" description="Helical" evidence="1">
    <location>
        <begin position="62"/>
        <end position="87"/>
    </location>
</feature>
<keyword evidence="3" id="KW-1185">Reference proteome</keyword>
<proteinExistence type="predicted"/>
<gene>
    <name evidence="2" type="ORF">GRI42_03400</name>
</gene>
<reference evidence="2 3" key="1">
    <citation type="submission" date="2019-12" db="EMBL/GenBank/DDBJ databases">
        <title>Genomic-based taxomic classification of the family Erythrobacteraceae.</title>
        <authorList>
            <person name="Xu L."/>
        </authorList>
    </citation>
    <scope>NUCLEOTIDE SEQUENCE [LARGE SCALE GENOMIC DNA]</scope>
    <source>
        <strain evidence="2 3">DSM 16225</strain>
    </source>
</reference>
<dbReference type="OrthoDB" id="7432646at2"/>